<dbReference type="GO" id="GO:0005829">
    <property type="term" value="C:cytosol"/>
    <property type="evidence" value="ECO:0007669"/>
    <property type="project" value="TreeGrafter"/>
</dbReference>
<sequence length="363" mass="39940">MPSKDPKNLCVACKGAEPCATIRNRPLCQPCFISFADAKTARRMANYRPQRDAPPAKLLLPLSLGASSSILLNMLDKLRERQLSKNPLGAGFDLYVLVIDPSSISPQLPSVKAHFDAAKEHYPSHTYSIVPLHSIFDVDLDIKNTLGDFGFVDDESKSGADLLDSFRASISTATARADLDNLLLIRLVVAYARKYDCEAVVWGDSDSRLAAKTLANVAKGRGISLTWQIRDGPSPWGMQFCFPLRELYRSELDLYVEQTPKLQSVVVPNTQQAESLSTRDLSIDALMNQYIVTHGEKYPGVMANVVRTADKLEQDNSPTSDPECSMCSAPLQSQGSIAVHGNDTNRLCYACLRSRDDIRVSNA</sequence>
<proteinExistence type="inferred from homology"/>
<dbReference type="AlphaFoldDB" id="A0A7H8R0J7"/>
<dbReference type="Proteomes" id="UP000509510">
    <property type="component" value="Chromosome III"/>
</dbReference>
<dbReference type="InterPro" id="IPR019407">
    <property type="entry name" value="CTU2"/>
</dbReference>
<evidence type="ECO:0000313" key="4">
    <source>
        <dbReference type="EMBL" id="QKX59255.1"/>
    </source>
</evidence>
<dbReference type="HAMAP" id="MF_03054">
    <property type="entry name" value="CTU2"/>
    <property type="match status" value="1"/>
</dbReference>
<dbReference type="GO" id="GO:0016779">
    <property type="term" value="F:nucleotidyltransferase activity"/>
    <property type="evidence" value="ECO:0007669"/>
    <property type="project" value="UniProtKB-UniRule"/>
</dbReference>
<dbReference type="GO" id="GO:0016783">
    <property type="term" value="F:sulfurtransferase activity"/>
    <property type="evidence" value="ECO:0007669"/>
    <property type="project" value="TreeGrafter"/>
</dbReference>
<protein>
    <recommendedName>
        <fullName evidence="3">Cytoplasmic tRNA 2-thiolation protein 2</fullName>
    </recommendedName>
</protein>
<comment type="subcellular location">
    <subcellularLocation>
        <location evidence="3">Cytoplasm</location>
    </subcellularLocation>
</comment>
<keyword evidence="1 3" id="KW-0963">Cytoplasm</keyword>
<comment type="pathway">
    <text evidence="3">tRNA modification; 5-methoxycarbonylmethyl-2-thiouridine-tRNA biosynthesis.</text>
</comment>
<reference evidence="5" key="1">
    <citation type="submission" date="2020-06" db="EMBL/GenBank/DDBJ databases">
        <title>A chromosome-scale genome assembly of Talaromyces rugulosus W13939.</title>
        <authorList>
            <person name="Wang B."/>
            <person name="Guo L."/>
            <person name="Ye K."/>
            <person name="Wang L."/>
        </authorList>
    </citation>
    <scope>NUCLEOTIDE SEQUENCE [LARGE SCALE GENOMIC DNA]</scope>
    <source>
        <strain evidence="5">W13939</strain>
    </source>
</reference>
<evidence type="ECO:0000313" key="5">
    <source>
        <dbReference type="Proteomes" id="UP000509510"/>
    </source>
</evidence>
<gene>
    <name evidence="3" type="primary">NCS2</name>
    <name evidence="3" type="synonym">CTU2</name>
    <name evidence="4" type="ORF">TRUGW13939_06387</name>
</gene>
<accession>A0A7H8R0J7</accession>
<dbReference type="InterPro" id="IPR014729">
    <property type="entry name" value="Rossmann-like_a/b/a_fold"/>
</dbReference>
<evidence type="ECO:0000256" key="3">
    <source>
        <dbReference type="HAMAP-Rule" id="MF_03054"/>
    </source>
</evidence>
<dbReference type="EMBL" id="CP055900">
    <property type="protein sequence ID" value="QKX59255.1"/>
    <property type="molecule type" value="Genomic_DNA"/>
</dbReference>
<keyword evidence="5" id="KW-1185">Reference proteome</keyword>
<dbReference type="SUPFAM" id="SSF52402">
    <property type="entry name" value="Adenine nucleotide alpha hydrolases-like"/>
    <property type="match status" value="1"/>
</dbReference>
<dbReference type="GO" id="GO:0032447">
    <property type="term" value="P:protein urmylation"/>
    <property type="evidence" value="ECO:0007669"/>
    <property type="project" value="UniProtKB-UniRule"/>
</dbReference>
<dbReference type="PANTHER" id="PTHR20882:SF14">
    <property type="entry name" value="CYTOPLASMIC TRNA 2-THIOLATION PROTEIN 2"/>
    <property type="match status" value="1"/>
</dbReference>
<dbReference type="Pfam" id="PF10288">
    <property type="entry name" value="CTU2"/>
    <property type="match status" value="1"/>
</dbReference>
<evidence type="ECO:0000256" key="2">
    <source>
        <dbReference type="ARBA" id="ARBA00022694"/>
    </source>
</evidence>
<dbReference type="UniPathway" id="UPA00988"/>
<dbReference type="GO" id="GO:0002143">
    <property type="term" value="P:tRNA wobble position uridine thiolation"/>
    <property type="evidence" value="ECO:0007669"/>
    <property type="project" value="TreeGrafter"/>
</dbReference>
<name>A0A7H8R0J7_TALRU</name>
<dbReference type="GO" id="GO:0000049">
    <property type="term" value="F:tRNA binding"/>
    <property type="evidence" value="ECO:0007669"/>
    <property type="project" value="InterPro"/>
</dbReference>
<dbReference type="Gene3D" id="3.40.50.620">
    <property type="entry name" value="HUPs"/>
    <property type="match status" value="1"/>
</dbReference>
<organism evidence="4 5">
    <name type="scientific">Talaromyces rugulosus</name>
    <name type="common">Penicillium rugulosum</name>
    <dbReference type="NCBI Taxonomy" id="121627"/>
    <lineage>
        <taxon>Eukaryota</taxon>
        <taxon>Fungi</taxon>
        <taxon>Dikarya</taxon>
        <taxon>Ascomycota</taxon>
        <taxon>Pezizomycotina</taxon>
        <taxon>Eurotiomycetes</taxon>
        <taxon>Eurotiomycetidae</taxon>
        <taxon>Eurotiales</taxon>
        <taxon>Trichocomaceae</taxon>
        <taxon>Talaromyces</taxon>
        <taxon>Talaromyces sect. Islandici</taxon>
    </lineage>
</organism>
<dbReference type="PANTHER" id="PTHR20882">
    <property type="entry name" value="CYTOPLASMIC TRNA 2-THIOLATION PROTEIN 2"/>
    <property type="match status" value="1"/>
</dbReference>
<evidence type="ECO:0000256" key="1">
    <source>
        <dbReference type="ARBA" id="ARBA00022490"/>
    </source>
</evidence>
<comment type="function">
    <text evidence="3">Plays a central role in 2-thiolation of mcm(5)S(2)U at tRNA wobble positions of tRNA(Lys), tRNA(Glu) and tRNA(Gln). May act by forming a heterodimer with NCS6 that ligates sulfur from thiocarboxylated URM1 onto the uridine of tRNAs at wobble position. Prior mcm(5) tRNA modification by the elongator complex is required for 2-thiolation. May also be involved in protein urmylation.</text>
</comment>
<keyword evidence="2 3" id="KW-0819">tRNA processing</keyword>
<comment type="similarity">
    <text evidence="3">Belongs to the CTU2/NCS2 family.</text>
</comment>
<dbReference type="OrthoDB" id="25129at2759"/>